<dbReference type="PANTHER" id="PTHR36984">
    <property type="entry name" value="CRISPR-ASSOCIATED ENDORIBONUCLEASE CAS6 1"/>
    <property type="match status" value="1"/>
</dbReference>
<feature type="site" description="Transition state stabilizer" evidence="5">
    <location>
        <position position="49"/>
    </location>
</feature>
<accession>Q2NFS1</accession>
<dbReference type="KEGG" id="mst:Msp_0944"/>
<dbReference type="EMBL" id="CP000102">
    <property type="protein sequence ID" value="ABC57332.1"/>
    <property type="molecule type" value="Genomic_DNA"/>
</dbReference>
<dbReference type="GO" id="GO:0016788">
    <property type="term" value="F:hydrolase activity, acting on ester bonds"/>
    <property type="evidence" value="ECO:0007669"/>
    <property type="project" value="InterPro"/>
</dbReference>
<name>Q2NFS1_METST</name>
<evidence type="ECO:0000256" key="5">
    <source>
        <dbReference type="PIRSR" id="PIRSR005054-1"/>
    </source>
</evidence>
<proteinExistence type="inferred from homology"/>
<dbReference type="Pfam" id="PF21350">
    <property type="entry name" value="Cas6_I-A"/>
    <property type="match status" value="1"/>
</dbReference>
<dbReference type="Pfam" id="PF01881">
    <property type="entry name" value="Cas_Cas6_C"/>
    <property type="match status" value="1"/>
</dbReference>
<organism evidence="8 9">
    <name type="scientific">Methanosphaera stadtmanae (strain ATCC 43021 / DSM 3091 / JCM 11832 / MCB-3)</name>
    <dbReference type="NCBI Taxonomy" id="339860"/>
    <lineage>
        <taxon>Archaea</taxon>
        <taxon>Methanobacteriati</taxon>
        <taxon>Methanobacteriota</taxon>
        <taxon>Methanomada group</taxon>
        <taxon>Methanobacteria</taxon>
        <taxon>Methanobacteriales</taxon>
        <taxon>Methanobacteriaceae</taxon>
        <taxon>Methanosphaera</taxon>
    </lineage>
</organism>
<feature type="domain" description="CRISPR associated protein Cas6 C-terminal" evidence="7">
    <location>
        <begin position="117"/>
        <end position="243"/>
    </location>
</feature>
<dbReference type="Proteomes" id="UP000001931">
    <property type="component" value="Chromosome"/>
</dbReference>
<dbReference type="Gene3D" id="3.30.70.1900">
    <property type="match status" value="1"/>
</dbReference>
<dbReference type="PANTHER" id="PTHR36984:SF1">
    <property type="entry name" value="CRISPR-ASSOCIATED ENDORIBONUCLEASE CAS6 1"/>
    <property type="match status" value="1"/>
</dbReference>
<keyword evidence="3" id="KW-0051">Antiviral defense</keyword>
<dbReference type="InterPro" id="IPR045747">
    <property type="entry name" value="CRISPR-assoc_prot_Cas6_N_sf"/>
</dbReference>
<dbReference type="NCBIfam" id="TIGR01877">
    <property type="entry name" value="cas_cas6"/>
    <property type="match status" value="1"/>
</dbReference>
<dbReference type="eggNOG" id="arCOG04342">
    <property type="taxonomic scope" value="Archaea"/>
</dbReference>
<dbReference type="PIRSF" id="PIRSF005054">
    <property type="entry name" value="PF1131"/>
    <property type="match status" value="1"/>
</dbReference>
<evidence type="ECO:0000256" key="3">
    <source>
        <dbReference type="ARBA" id="ARBA00023118"/>
    </source>
</evidence>
<comment type="similarity">
    <text evidence="1 4">Belongs to the CRISPR-associated protein Cas6/Cse3/CasE family.</text>
</comment>
<feature type="active site" description="Proton acceptor" evidence="6">
    <location>
        <position position="30"/>
    </location>
</feature>
<dbReference type="InterPro" id="IPR010156">
    <property type="entry name" value="CRISPR-assoc_prot_Cas6"/>
</dbReference>
<dbReference type="STRING" id="339860.Msp_0944"/>
<feature type="active site" description="Proton donor" evidence="6">
    <location>
        <position position="43"/>
    </location>
</feature>
<evidence type="ECO:0000256" key="4">
    <source>
        <dbReference type="PIRNR" id="PIRNR005054"/>
    </source>
</evidence>
<dbReference type="Gene3D" id="3.30.70.1890">
    <property type="match status" value="1"/>
</dbReference>
<gene>
    <name evidence="8" type="ordered locus">Msp_0944</name>
</gene>
<dbReference type="HOGENOM" id="CLU_089858_1_0_2"/>
<evidence type="ECO:0000256" key="6">
    <source>
        <dbReference type="PIRSR" id="PIRSR005054-50"/>
    </source>
</evidence>
<comment type="function">
    <text evidence="4">CRISPR (clustered regularly interspaced short palindromic repeat), is an adaptive immune system that provides protection against mobile genetic elements (viruses, transposable elements and conjugative plasmids). CRISPR clusters contain sequences complementary to antecedent mobile elements and target invading nucleic acids. CRISPR clusters are transcribed and processed into CRISPR RNA (crRNA).</text>
</comment>
<evidence type="ECO:0000259" key="7">
    <source>
        <dbReference type="Pfam" id="PF01881"/>
    </source>
</evidence>
<evidence type="ECO:0000256" key="2">
    <source>
        <dbReference type="ARBA" id="ARBA00022884"/>
    </source>
</evidence>
<evidence type="ECO:0000313" key="9">
    <source>
        <dbReference type="Proteomes" id="UP000001931"/>
    </source>
</evidence>
<keyword evidence="9" id="KW-1185">Reference proteome</keyword>
<evidence type="ECO:0000313" key="8">
    <source>
        <dbReference type="EMBL" id="ABC57332.1"/>
    </source>
</evidence>
<dbReference type="OrthoDB" id="43942at2157"/>
<evidence type="ECO:0000256" key="1">
    <source>
        <dbReference type="ARBA" id="ARBA00005937"/>
    </source>
</evidence>
<dbReference type="GO" id="GO:0003723">
    <property type="term" value="F:RNA binding"/>
    <property type="evidence" value="ECO:0007669"/>
    <property type="project" value="UniProtKB-KW"/>
</dbReference>
<protein>
    <recommendedName>
        <fullName evidence="4">CRISPR-associated endoribonuclease</fullName>
    </recommendedName>
</protein>
<reference evidence="8 9" key="1">
    <citation type="journal article" date="2006" name="J. Bacteriol.">
        <title>The genome sequence of Methanosphaera stadtmanae reveals why this human intestinal archaeon is restricted to methanol and H2 for methane formation and ATP synthesis.</title>
        <authorList>
            <person name="Fricke W.F."/>
            <person name="Seedorf H."/>
            <person name="Henne A."/>
            <person name="Kruer M."/>
            <person name="Liesegang H."/>
            <person name="Hedderich R."/>
            <person name="Gottschalk G."/>
            <person name="Thauer R.K."/>
        </authorList>
    </citation>
    <scope>NUCLEOTIDE SEQUENCE [LARGE SCALE GENOMIC DNA]</scope>
    <source>
        <strain evidence="9">ATCC 43021 / DSM 3091 / JCM 11832 / MCB-3</strain>
    </source>
</reference>
<sequence length="247" mass="29179">MRIEIYLESKDKKNTLIKYNYNYMLSSAIYSKFVDLEFFRNLHESESFKFFNFSKLYIKHINNSNSEGLIANKGKVKFILSSPNQYIITNFLSGCLENPELRIGKNIYKITQIKEIKDPKIHKKEEINTLSPIITRTKEEIEGKLKIRDLAPSPHFFRNLEKNLIRKYILFNNIENTNLKVNISSEMRYVKEKRILIEKYGYKTYNRCYLMNLSIEGDAELIKFAYDTGIGEKNSMGFGMIKIKENK</sequence>
<dbReference type="GO" id="GO:0051607">
    <property type="term" value="P:defense response to virus"/>
    <property type="evidence" value="ECO:0007669"/>
    <property type="project" value="UniProtKB-KW"/>
</dbReference>
<dbReference type="InterPro" id="IPR049435">
    <property type="entry name" value="Cas_Cas6_C"/>
</dbReference>
<dbReference type="RefSeq" id="WP_011406531.1">
    <property type="nucleotide sequence ID" value="NC_007681.1"/>
</dbReference>
<dbReference type="AlphaFoldDB" id="Q2NFS1"/>
<dbReference type="GeneID" id="3854930"/>
<keyword evidence="2" id="KW-0694">RNA-binding</keyword>